<dbReference type="Proteomes" id="UP001473302">
    <property type="component" value="Unassembled WGS sequence"/>
</dbReference>
<feature type="compositionally biased region" description="Low complexity" evidence="1">
    <location>
        <begin position="562"/>
        <end position="578"/>
    </location>
</feature>
<feature type="domain" description="DUF8032" evidence="2">
    <location>
        <begin position="180"/>
        <end position="273"/>
    </location>
</feature>
<reference evidence="3 4" key="1">
    <citation type="submission" date="2024-04" db="EMBL/GenBank/DDBJ databases">
        <title>genome sequences of Mucor flavus KT1a and Helicostylum pulchrum KT1b strains isolated from the surface of a dry-aged beef.</title>
        <authorList>
            <person name="Toyotome T."/>
            <person name="Hosono M."/>
            <person name="Torimaru M."/>
            <person name="Fukuda K."/>
            <person name="Mikami N."/>
        </authorList>
    </citation>
    <scope>NUCLEOTIDE SEQUENCE [LARGE SCALE GENOMIC DNA]</scope>
    <source>
        <strain evidence="3 4">KT1a</strain>
    </source>
</reference>
<comment type="caution">
    <text evidence="3">The sequence shown here is derived from an EMBL/GenBank/DDBJ whole genome shotgun (WGS) entry which is preliminary data.</text>
</comment>
<dbReference type="Pfam" id="PF26087">
    <property type="entry name" value="DUF8032"/>
    <property type="match status" value="2"/>
</dbReference>
<gene>
    <name evidence="3" type="ORF">MFLAVUS_004895</name>
</gene>
<evidence type="ECO:0000256" key="1">
    <source>
        <dbReference type="SAM" id="MobiDB-lite"/>
    </source>
</evidence>
<organism evidence="3 4">
    <name type="scientific">Mucor flavus</name>
    <dbReference type="NCBI Taxonomy" id="439312"/>
    <lineage>
        <taxon>Eukaryota</taxon>
        <taxon>Fungi</taxon>
        <taxon>Fungi incertae sedis</taxon>
        <taxon>Mucoromycota</taxon>
        <taxon>Mucoromycotina</taxon>
        <taxon>Mucoromycetes</taxon>
        <taxon>Mucorales</taxon>
        <taxon>Mucorineae</taxon>
        <taxon>Mucoraceae</taxon>
        <taxon>Mucor</taxon>
    </lineage>
</organism>
<feature type="region of interest" description="Disordered" evidence="1">
    <location>
        <begin position="94"/>
        <end position="171"/>
    </location>
</feature>
<feature type="compositionally biased region" description="Low complexity" evidence="1">
    <location>
        <begin position="122"/>
        <end position="162"/>
    </location>
</feature>
<proteinExistence type="predicted"/>
<sequence>MSQPNLHLQLCVNDLLHPTEKSESLLEALTSTQLEEIEKTLHKIKEKKQSSTQQLVSPIPITQTANPSTLHHDWALVAAQIAKALADTITTATTPTIKTEPDHAKPPKQTCAGISSDKSTHAAAAAANKSPTITTTTTTTATTTTTTSNNNSTPTTPNAAAAGSVVPNHEPRTEVREGVEWVSFVYSHHRVLRRYSIRTDVDQVDINLLDDKFKSENCVYPRANLPRDQYKGNRWAYETECNTLGWKLAYLNSGEIAGKRGLIQRAVDSYRNRYPSMRSRRVARQEKLMKGTLRKRKHRESEENSSEAEDVVPKNVKKEDTKLDCRSLLGASSDFPKTVSIDDGLGGAKYRIRINVDSVSLDSIDLAFRRANCVYPRAMDINTSSPFASQRQLEEAKCNELGWRLAWLNPKQLANRKNLLQRVLDVYRSKFLPDLNPRKNSLRMPSATQISMDTDDTSATTLTVAALAAQEQDITVKVVRRGSAEHHDDNESLYSGTTDSLDFHDCFSPPSEQVTSSLDTPMKSSSPANIYELTLSVPTSSDELLSGTPHPLFESAHESCRRSISSSSSSGSDLSSPSLTQDNLDDTLFKDSNMFGLYTEPIQLPSAGVVFEHCDYIKTEDENLMIDPLMSQLFHI</sequence>
<evidence type="ECO:0000313" key="3">
    <source>
        <dbReference type="EMBL" id="GAA5811458.1"/>
    </source>
</evidence>
<feature type="region of interest" description="Disordered" evidence="1">
    <location>
        <begin position="289"/>
        <end position="313"/>
    </location>
</feature>
<evidence type="ECO:0000313" key="4">
    <source>
        <dbReference type="Proteomes" id="UP001473302"/>
    </source>
</evidence>
<feature type="region of interest" description="Disordered" evidence="1">
    <location>
        <begin position="540"/>
        <end position="579"/>
    </location>
</feature>
<accession>A0ABP9YX57</accession>
<name>A0ABP9YX57_9FUNG</name>
<feature type="domain" description="DUF8032" evidence="2">
    <location>
        <begin position="341"/>
        <end position="431"/>
    </location>
</feature>
<dbReference type="EMBL" id="BAABUK010000010">
    <property type="protein sequence ID" value="GAA5811458.1"/>
    <property type="molecule type" value="Genomic_DNA"/>
</dbReference>
<dbReference type="PANTHER" id="PTHR22949:SF0">
    <property type="entry name" value="RE27538P"/>
    <property type="match status" value="1"/>
</dbReference>
<dbReference type="PANTHER" id="PTHR22949">
    <property type="entry name" value="WHITE COLLAR 2 PROTEIN WC2"/>
    <property type="match status" value="1"/>
</dbReference>
<dbReference type="InterPro" id="IPR058345">
    <property type="entry name" value="DUF8032"/>
</dbReference>
<keyword evidence="4" id="KW-1185">Reference proteome</keyword>
<protein>
    <recommendedName>
        <fullName evidence="2">DUF8032 domain-containing protein</fullName>
    </recommendedName>
</protein>
<evidence type="ECO:0000259" key="2">
    <source>
        <dbReference type="Pfam" id="PF26087"/>
    </source>
</evidence>